<dbReference type="NCBIfam" id="TIGR00020">
    <property type="entry name" value="prfB"/>
    <property type="match status" value="1"/>
</dbReference>
<comment type="PTM">
    <text evidence="4">Methylated by PrmC. Methylation increases the termination efficiency of RF2.</text>
</comment>
<dbReference type="Gene3D" id="1.20.58.410">
    <property type="entry name" value="Release factor"/>
    <property type="match status" value="1"/>
</dbReference>
<evidence type="ECO:0000256" key="5">
    <source>
        <dbReference type="NCBIfam" id="TIGR00020"/>
    </source>
</evidence>
<dbReference type="HAMAP" id="MF_00094">
    <property type="entry name" value="Rel_fac_2"/>
    <property type="match status" value="1"/>
</dbReference>
<dbReference type="Pfam" id="PF03462">
    <property type="entry name" value="PCRF"/>
    <property type="match status" value="1"/>
</dbReference>
<feature type="coiled-coil region" evidence="6">
    <location>
        <begin position="1"/>
        <end position="28"/>
    </location>
</feature>
<dbReference type="Gene3D" id="3.30.160.20">
    <property type="match status" value="1"/>
</dbReference>
<comment type="subcellular location">
    <subcellularLocation>
        <location evidence="4">Cytoplasm</location>
    </subcellularLocation>
</comment>
<keyword evidence="2 4" id="KW-0488">Methylation</keyword>
<dbReference type="InterPro" id="IPR005139">
    <property type="entry name" value="PCRF"/>
</dbReference>
<reference evidence="9" key="1">
    <citation type="submission" date="2017-09" db="EMBL/GenBank/DDBJ databases">
        <title>Depth-based differentiation of microbial function through sediment-hosted aquifers and enrichment of novel symbionts in the deep terrestrial subsurface.</title>
        <authorList>
            <person name="Probst A.J."/>
            <person name="Ladd B."/>
            <person name="Jarett J.K."/>
            <person name="Geller-Mcgrath D.E."/>
            <person name="Sieber C.M.K."/>
            <person name="Emerson J.B."/>
            <person name="Anantharaman K."/>
            <person name="Thomas B.C."/>
            <person name="Malmstrom R."/>
            <person name="Stieglmeier M."/>
            <person name="Klingl A."/>
            <person name="Woyke T."/>
            <person name="Ryan C.M."/>
            <person name="Banfield J.F."/>
        </authorList>
    </citation>
    <scope>NUCLEOTIDE SEQUENCE [LARGE SCALE GENOMIC DNA]</scope>
</reference>
<dbReference type="InterPro" id="IPR045853">
    <property type="entry name" value="Pep_chain_release_fac_I_sf"/>
</dbReference>
<feature type="coiled-coil region" evidence="6">
    <location>
        <begin position="60"/>
        <end position="87"/>
    </location>
</feature>
<evidence type="ECO:0000313" key="8">
    <source>
        <dbReference type="EMBL" id="PIV12857.1"/>
    </source>
</evidence>
<feature type="modified residue" description="N5-methylglutamine" evidence="4">
    <location>
        <position position="259"/>
    </location>
</feature>
<organism evidence="8 9">
    <name type="scientific">Candidatus Nealsonbacteria bacterium CG03_land_8_20_14_0_80_36_12</name>
    <dbReference type="NCBI Taxonomy" id="1974701"/>
    <lineage>
        <taxon>Bacteria</taxon>
        <taxon>Candidatus Nealsoniibacteriota</taxon>
    </lineage>
</organism>
<evidence type="ECO:0000256" key="2">
    <source>
        <dbReference type="ARBA" id="ARBA00022481"/>
    </source>
</evidence>
<comment type="caution">
    <text evidence="8">The sequence shown here is derived from an EMBL/GenBank/DDBJ whole genome shotgun (WGS) entry which is preliminary data.</text>
</comment>
<comment type="function">
    <text evidence="4">Peptide chain release factor 2 directs the termination of translation in response to the peptide chain termination codons UGA and UAA.</text>
</comment>
<comment type="similarity">
    <text evidence="1 4">Belongs to the prokaryotic/mitochondrial release factor family.</text>
</comment>
<dbReference type="SMART" id="SM00937">
    <property type="entry name" value="PCRF"/>
    <property type="match status" value="1"/>
</dbReference>
<evidence type="ECO:0000259" key="7">
    <source>
        <dbReference type="PROSITE" id="PS00745"/>
    </source>
</evidence>
<name>A0A2M7BYV1_9BACT</name>
<dbReference type="Pfam" id="PF00472">
    <property type="entry name" value="RF-1"/>
    <property type="match status" value="1"/>
</dbReference>
<gene>
    <name evidence="4" type="primary">prfB</name>
    <name evidence="8" type="ORF">COS47_00355</name>
</gene>
<dbReference type="SUPFAM" id="SSF75620">
    <property type="entry name" value="Release factor"/>
    <property type="match status" value="1"/>
</dbReference>
<dbReference type="Gene3D" id="3.30.70.1660">
    <property type="match status" value="1"/>
</dbReference>
<dbReference type="PANTHER" id="PTHR43116">
    <property type="entry name" value="PEPTIDE CHAIN RELEASE FACTOR 2"/>
    <property type="match status" value="1"/>
</dbReference>
<evidence type="ECO:0000256" key="6">
    <source>
        <dbReference type="SAM" id="Coils"/>
    </source>
</evidence>
<dbReference type="GO" id="GO:0005737">
    <property type="term" value="C:cytoplasm"/>
    <property type="evidence" value="ECO:0007669"/>
    <property type="project" value="UniProtKB-SubCell"/>
</dbReference>
<sequence length="371" mass="42926">MENLKEKIENLQIKLHQLMDVFDIAKKKEEIENLEKESQKPDFWQDKEKAIKISQKINQLRGEITDFNELERELAELMNNEEKIREGDETKVSSSPFARLRLARVFEKKLKEKELQVYLSGKHDKGTAILSIFAGAGGQDAQDWATLLLRMYERYCQRKGFKTKILHQSFGEPGPEGRIGTKQLTMEIKGPYAYGFLKKEAGVHRLVRISPFSAQKLRHTSFVLVEVMPEIPKTDESKIEIKPEDLKIDFYRASGPGGQYVNKRETAVRITHLPTKLQVACQSERVQGRNRQGAMKLLLAKLYQFQEEEKEKERQKIKGKKISAGWGNQIRSYVFHPYQMVKDLRTGVETSNVEEVLEGNLDQFIQAEIKL</sequence>
<evidence type="ECO:0000256" key="4">
    <source>
        <dbReference type="HAMAP-Rule" id="MF_00094"/>
    </source>
</evidence>
<dbReference type="EMBL" id="PEUV01000006">
    <property type="protein sequence ID" value="PIV12857.1"/>
    <property type="molecule type" value="Genomic_DNA"/>
</dbReference>
<dbReference type="PANTHER" id="PTHR43116:SF3">
    <property type="entry name" value="CLASS I PEPTIDE CHAIN RELEASE FACTOR"/>
    <property type="match status" value="1"/>
</dbReference>
<dbReference type="AlphaFoldDB" id="A0A2M7BYV1"/>
<keyword evidence="6" id="KW-0175">Coiled coil</keyword>
<keyword evidence="3 4" id="KW-0648">Protein biosynthesis</keyword>
<keyword evidence="4" id="KW-0963">Cytoplasm</keyword>
<dbReference type="GO" id="GO:0016149">
    <property type="term" value="F:translation release factor activity, codon specific"/>
    <property type="evidence" value="ECO:0007669"/>
    <property type="project" value="UniProtKB-UniRule"/>
</dbReference>
<accession>A0A2M7BYV1</accession>
<evidence type="ECO:0000313" key="9">
    <source>
        <dbReference type="Proteomes" id="UP000230324"/>
    </source>
</evidence>
<dbReference type="InterPro" id="IPR000352">
    <property type="entry name" value="Pep_chain_release_fac_I"/>
</dbReference>
<protein>
    <recommendedName>
        <fullName evidence="4 5">Peptide chain release factor 2</fullName>
        <shortName evidence="4">RF-2</shortName>
    </recommendedName>
</protein>
<evidence type="ECO:0000256" key="1">
    <source>
        <dbReference type="ARBA" id="ARBA00010835"/>
    </source>
</evidence>
<dbReference type="Proteomes" id="UP000230324">
    <property type="component" value="Unassembled WGS sequence"/>
</dbReference>
<feature type="domain" description="Prokaryotic-type class I peptide chain release factors" evidence="7">
    <location>
        <begin position="252"/>
        <end position="268"/>
    </location>
</feature>
<evidence type="ECO:0000256" key="3">
    <source>
        <dbReference type="ARBA" id="ARBA00022917"/>
    </source>
</evidence>
<dbReference type="PROSITE" id="PS00745">
    <property type="entry name" value="RF_PROK_I"/>
    <property type="match status" value="1"/>
</dbReference>
<dbReference type="InterPro" id="IPR004374">
    <property type="entry name" value="PrfB"/>
</dbReference>
<proteinExistence type="inferred from homology"/>